<protein>
    <recommendedName>
        <fullName evidence="3">DUF3572 family protein</fullName>
    </recommendedName>
</protein>
<gene>
    <name evidence="1" type="ORF">IZ6_18670</name>
</gene>
<evidence type="ECO:0000313" key="1">
    <source>
        <dbReference type="EMBL" id="BCJ91132.1"/>
    </source>
</evidence>
<dbReference type="EMBL" id="AP023361">
    <property type="protein sequence ID" value="BCJ91132.1"/>
    <property type="molecule type" value="Genomic_DNA"/>
</dbReference>
<organism evidence="1 2">
    <name type="scientific">Terrihabitans soli</name>
    <dbReference type="NCBI Taxonomy" id="708113"/>
    <lineage>
        <taxon>Bacteria</taxon>
        <taxon>Pseudomonadati</taxon>
        <taxon>Pseudomonadota</taxon>
        <taxon>Alphaproteobacteria</taxon>
        <taxon>Hyphomicrobiales</taxon>
        <taxon>Terrihabitans</taxon>
    </lineage>
</organism>
<dbReference type="Pfam" id="PF12096">
    <property type="entry name" value="DUF3572"/>
    <property type="match status" value="1"/>
</dbReference>
<dbReference type="RefSeq" id="WP_222874801.1">
    <property type="nucleotide sequence ID" value="NZ_AP023361.1"/>
</dbReference>
<keyword evidence="2" id="KW-1185">Reference proteome</keyword>
<sequence length="94" mass="10107">MQGNLKELKNASELAVSALVFLAADPERLGRFLALSGIDPQTIRLAAKEPGFLAGVLEHISGDEKLLLAFAEENQVRPQEVSRARALLAGPMPE</sequence>
<reference evidence="1 2" key="1">
    <citation type="submission" date="2020-08" db="EMBL/GenBank/DDBJ databases">
        <title>Genome sequence of Rhizobiales bacterium strain IZ6.</title>
        <authorList>
            <person name="Nakai R."/>
            <person name="Naganuma T."/>
        </authorList>
    </citation>
    <scope>NUCLEOTIDE SEQUENCE [LARGE SCALE GENOMIC DNA]</scope>
    <source>
        <strain evidence="1 2">IZ6</strain>
    </source>
</reference>
<dbReference type="InterPro" id="IPR021955">
    <property type="entry name" value="DUF3572"/>
</dbReference>
<evidence type="ECO:0000313" key="2">
    <source>
        <dbReference type="Proteomes" id="UP000515317"/>
    </source>
</evidence>
<name>A0A6S6QV41_9HYPH</name>
<dbReference type="Proteomes" id="UP000515317">
    <property type="component" value="Chromosome"/>
</dbReference>
<proteinExistence type="predicted"/>
<dbReference type="KEGG" id="tso:IZ6_18670"/>
<dbReference type="AlphaFoldDB" id="A0A6S6QV41"/>
<evidence type="ECO:0008006" key="3">
    <source>
        <dbReference type="Google" id="ProtNLM"/>
    </source>
</evidence>
<accession>A0A6S6QV41</accession>